<reference evidence="8" key="1">
    <citation type="submission" date="2021-03" db="EMBL/GenBank/DDBJ databases">
        <authorList>
            <person name="Tagirdzhanova G."/>
        </authorList>
    </citation>
    <scope>NUCLEOTIDE SEQUENCE</scope>
</reference>
<comment type="subcellular location">
    <subcellularLocation>
        <location evidence="1">Nucleus</location>
    </subcellularLocation>
</comment>
<dbReference type="PANTHER" id="PTHR47338">
    <property type="entry name" value="ZN(II)2CYS6 TRANSCRIPTION FACTOR (EUROFUNG)-RELATED"/>
    <property type="match status" value="1"/>
</dbReference>
<feature type="region of interest" description="Disordered" evidence="6">
    <location>
        <begin position="698"/>
        <end position="860"/>
    </location>
</feature>
<organism evidence="8 9">
    <name type="scientific">Heterodermia speciosa</name>
    <dbReference type="NCBI Taxonomy" id="116794"/>
    <lineage>
        <taxon>Eukaryota</taxon>
        <taxon>Fungi</taxon>
        <taxon>Dikarya</taxon>
        <taxon>Ascomycota</taxon>
        <taxon>Pezizomycotina</taxon>
        <taxon>Lecanoromycetes</taxon>
        <taxon>OSLEUM clade</taxon>
        <taxon>Lecanoromycetidae</taxon>
        <taxon>Caliciales</taxon>
        <taxon>Physciaceae</taxon>
        <taxon>Heterodermia</taxon>
    </lineage>
</organism>
<dbReference type="PROSITE" id="PS50048">
    <property type="entry name" value="ZN2_CY6_FUNGAL_2"/>
    <property type="match status" value="1"/>
</dbReference>
<dbReference type="SUPFAM" id="SSF57701">
    <property type="entry name" value="Zn2/Cys6 DNA-binding domain"/>
    <property type="match status" value="1"/>
</dbReference>
<keyword evidence="5" id="KW-0539">Nucleus</keyword>
<evidence type="ECO:0000256" key="2">
    <source>
        <dbReference type="ARBA" id="ARBA00022723"/>
    </source>
</evidence>
<keyword evidence="9" id="KW-1185">Reference proteome</keyword>
<evidence type="ECO:0000256" key="3">
    <source>
        <dbReference type="ARBA" id="ARBA00023015"/>
    </source>
</evidence>
<dbReference type="Pfam" id="PF00172">
    <property type="entry name" value="Zn_clus"/>
    <property type="match status" value="1"/>
</dbReference>
<feature type="region of interest" description="Disordered" evidence="6">
    <location>
        <begin position="109"/>
        <end position="133"/>
    </location>
</feature>
<dbReference type="GO" id="GO:0006351">
    <property type="term" value="P:DNA-templated transcription"/>
    <property type="evidence" value="ECO:0007669"/>
    <property type="project" value="InterPro"/>
</dbReference>
<dbReference type="PANTHER" id="PTHR47338:SF10">
    <property type="entry name" value="TRANSCRIPTION FACTOR DOMAIN-CONTAINING PROTEIN-RELATED"/>
    <property type="match status" value="1"/>
</dbReference>
<dbReference type="GO" id="GO:0008270">
    <property type="term" value="F:zinc ion binding"/>
    <property type="evidence" value="ECO:0007669"/>
    <property type="project" value="InterPro"/>
</dbReference>
<dbReference type="PROSITE" id="PS00463">
    <property type="entry name" value="ZN2_CY6_FUNGAL_1"/>
    <property type="match status" value="1"/>
</dbReference>
<keyword evidence="4" id="KW-0804">Transcription</keyword>
<dbReference type="OrthoDB" id="5600212at2759"/>
<feature type="compositionally biased region" description="Basic and acidic residues" evidence="6">
    <location>
        <begin position="891"/>
        <end position="902"/>
    </location>
</feature>
<feature type="domain" description="Zn(2)-C6 fungal-type" evidence="7">
    <location>
        <begin position="52"/>
        <end position="82"/>
    </location>
</feature>
<evidence type="ECO:0000256" key="5">
    <source>
        <dbReference type="ARBA" id="ARBA00023242"/>
    </source>
</evidence>
<dbReference type="InterPro" id="IPR001138">
    <property type="entry name" value="Zn2Cys6_DnaBD"/>
</dbReference>
<feature type="compositionally biased region" description="Polar residues" evidence="6">
    <location>
        <begin position="727"/>
        <end position="738"/>
    </location>
</feature>
<feature type="compositionally biased region" description="Low complexity" evidence="6">
    <location>
        <begin position="115"/>
        <end position="130"/>
    </location>
</feature>
<evidence type="ECO:0000313" key="9">
    <source>
        <dbReference type="Proteomes" id="UP000664521"/>
    </source>
</evidence>
<gene>
    <name evidence="8" type="ORF">HETSPECPRED_010077</name>
</gene>
<dbReference type="Proteomes" id="UP000664521">
    <property type="component" value="Unassembled WGS sequence"/>
</dbReference>
<feature type="region of interest" description="Disordered" evidence="6">
    <location>
        <begin position="883"/>
        <end position="902"/>
    </location>
</feature>
<dbReference type="InterPro" id="IPR007219">
    <property type="entry name" value="XnlR_reg_dom"/>
</dbReference>
<dbReference type="Pfam" id="PF04082">
    <property type="entry name" value="Fungal_trans"/>
    <property type="match status" value="1"/>
</dbReference>
<dbReference type="InterPro" id="IPR050815">
    <property type="entry name" value="TF_fung"/>
</dbReference>
<accession>A0A8H3IEB6</accession>
<dbReference type="GO" id="GO:0000981">
    <property type="term" value="F:DNA-binding transcription factor activity, RNA polymerase II-specific"/>
    <property type="evidence" value="ECO:0007669"/>
    <property type="project" value="InterPro"/>
</dbReference>
<keyword evidence="2" id="KW-0479">Metal-binding</keyword>
<dbReference type="EMBL" id="CAJPDS010000009">
    <property type="protein sequence ID" value="CAF9910494.1"/>
    <property type="molecule type" value="Genomic_DNA"/>
</dbReference>
<name>A0A8H3IEB6_9LECA</name>
<dbReference type="SMART" id="SM00066">
    <property type="entry name" value="GAL4"/>
    <property type="match status" value="1"/>
</dbReference>
<dbReference type="CDD" id="cd12148">
    <property type="entry name" value="fungal_TF_MHR"/>
    <property type="match status" value="1"/>
</dbReference>
<evidence type="ECO:0000256" key="1">
    <source>
        <dbReference type="ARBA" id="ARBA00004123"/>
    </source>
</evidence>
<feature type="compositionally biased region" description="Polar residues" evidence="6">
    <location>
        <begin position="811"/>
        <end position="845"/>
    </location>
</feature>
<comment type="caution">
    <text evidence="8">The sequence shown here is derived from an EMBL/GenBank/DDBJ whole genome shotgun (WGS) entry which is preliminary data.</text>
</comment>
<feature type="compositionally biased region" description="Polar residues" evidence="6">
    <location>
        <begin position="772"/>
        <end position="790"/>
    </location>
</feature>
<dbReference type="GO" id="GO:0005634">
    <property type="term" value="C:nucleus"/>
    <property type="evidence" value="ECO:0007669"/>
    <property type="project" value="UniProtKB-SubCell"/>
</dbReference>
<sequence length="902" mass="99725">MAHKDAAADDGYFNDLSRQPNSHSTDAESAPSRPGLTLNTDEPAVPKQKRVACVICRKRKLKCDGYRPSCGTCSRLGHNCAYDEIRRKSGPKRGYVKELEARLAQVETQLKTKDAASPPTADSSSLPTDTMQTSTSYSNFDPGVMNVDMSAPMDGLLNSSNFETSPPANLIPDIDLAIDENFSWEMIGLGLEEPLPSQEAIDELTRIFFEKIHQSVPIIHKYRYFAGMNLSPHMRPLVCLRYAMWCMAASVSDTFSGHQDILYRRARKYVELDEMRGQGEGIVSVGHAQAWSLISMYEFKMMYFPRAWMSVARACRLSLMMGLNRMDGVGIDVKQCLPPPKDWTEREERRRAFWMAYCCDRFASVGTGWPMIIDERDIMTNLPASEEAYQSSTPQPTLSLMACMTPQGANSISSFAGVVFIAHFFGKNLHHLHRPGPDEREDDLQGEFWKRHRNLDNILLQKSLSLPPHLRLPSAIRDCSAIFINMAIHTSTITLHQAAIFKAEKNDLPASLIEQSQTRCTLAATEITNILKLISHLDTDSMHPYLPFCLYVAARVFVQFLRKVSEDSEIRASLDFLLTAMEWLKRHNPLSESFLVQLKLDIRGSGLDVLLHNPDLTSSGAECGVHNVEQMYCALNLGQNVEAAGMLRPGGPGLPEPGVCFPADSEGNMLQTPAPYSVFLGERANAGLRGPAGIFPGGWHIHSSAPDTGDDPSPPSNPTSSNLTPGDSQHASSATSYSPRLEDDSKTPLFDPSVSKSGYQSGPSGRDGAYVRNSSNTLNREGSSKGSFSMPNDEKNENNINDFQAGGWTFGTGNTPLASNIGSPTDGQWPNSNGLPLPVWSNNQSTEDDGNINWKANQRDPPQYGYKSGFLMNSSVPALNGKDPFQIDFYHQGEDVDQDQRR</sequence>
<dbReference type="AlphaFoldDB" id="A0A8H3IEB6"/>
<dbReference type="CDD" id="cd00067">
    <property type="entry name" value="GAL4"/>
    <property type="match status" value="1"/>
</dbReference>
<dbReference type="SMART" id="SM00906">
    <property type="entry name" value="Fungal_trans"/>
    <property type="match status" value="1"/>
</dbReference>
<dbReference type="InterPro" id="IPR036864">
    <property type="entry name" value="Zn2-C6_fun-type_DNA-bd_sf"/>
</dbReference>
<protein>
    <recommendedName>
        <fullName evidence="7">Zn(2)-C6 fungal-type domain-containing protein</fullName>
    </recommendedName>
</protein>
<feature type="compositionally biased region" description="Polar residues" evidence="6">
    <location>
        <begin position="754"/>
        <end position="763"/>
    </location>
</feature>
<proteinExistence type="predicted"/>
<evidence type="ECO:0000259" key="7">
    <source>
        <dbReference type="PROSITE" id="PS50048"/>
    </source>
</evidence>
<dbReference type="GO" id="GO:0003677">
    <property type="term" value="F:DNA binding"/>
    <property type="evidence" value="ECO:0007669"/>
    <property type="project" value="InterPro"/>
</dbReference>
<evidence type="ECO:0000256" key="4">
    <source>
        <dbReference type="ARBA" id="ARBA00023163"/>
    </source>
</evidence>
<evidence type="ECO:0000313" key="8">
    <source>
        <dbReference type="EMBL" id="CAF9910494.1"/>
    </source>
</evidence>
<dbReference type="Gene3D" id="4.10.240.10">
    <property type="entry name" value="Zn(2)-C6 fungal-type DNA-binding domain"/>
    <property type="match status" value="1"/>
</dbReference>
<feature type="region of interest" description="Disordered" evidence="6">
    <location>
        <begin position="1"/>
        <end position="43"/>
    </location>
</feature>
<keyword evidence="3" id="KW-0805">Transcription regulation</keyword>
<evidence type="ECO:0000256" key="6">
    <source>
        <dbReference type="SAM" id="MobiDB-lite"/>
    </source>
</evidence>